<protein>
    <recommendedName>
        <fullName evidence="1">AB hydrolase-1 domain-containing protein</fullName>
    </recommendedName>
</protein>
<feature type="domain" description="AB hydrolase-1" evidence="1">
    <location>
        <begin position="29"/>
        <end position="257"/>
    </location>
</feature>
<accession>A0A077LTW6</accession>
<evidence type="ECO:0000259" key="1">
    <source>
        <dbReference type="Pfam" id="PF12697"/>
    </source>
</evidence>
<dbReference type="SUPFAM" id="SSF53474">
    <property type="entry name" value="alpha/beta-Hydrolases"/>
    <property type="match status" value="1"/>
</dbReference>
<dbReference type="InterPro" id="IPR000073">
    <property type="entry name" value="AB_hydrolase_1"/>
</dbReference>
<evidence type="ECO:0000313" key="2">
    <source>
        <dbReference type="EMBL" id="CCH75962.1"/>
    </source>
</evidence>
<dbReference type="Gene3D" id="3.40.50.1820">
    <property type="entry name" value="alpha/beta hydrolase"/>
    <property type="match status" value="1"/>
</dbReference>
<reference evidence="2 3" key="1">
    <citation type="journal article" date="2013" name="ISME J.">
        <title>A metabolic model for members of the genus Tetrasphaera involved in enhanced biological phosphorus removal.</title>
        <authorList>
            <person name="Kristiansen R."/>
            <person name="Nguyen H.T.T."/>
            <person name="Saunders A.M."/>
            <person name="Nielsen J.L."/>
            <person name="Wimmer R."/>
            <person name="Le V.Q."/>
            <person name="McIlroy S.J."/>
            <person name="Petrovski S."/>
            <person name="Seviour R.J."/>
            <person name="Calteau A."/>
            <person name="Nielsen K.L."/>
            <person name="Nielsen P.H."/>
        </authorList>
    </citation>
    <scope>NUCLEOTIDE SEQUENCE [LARGE SCALE GENOMIC DNA]</scope>
    <source>
        <strain evidence="2 3">T1-X7</strain>
    </source>
</reference>
<proteinExistence type="predicted"/>
<dbReference type="EMBL" id="CAJB01000001">
    <property type="protein sequence ID" value="CCH75962.1"/>
    <property type="molecule type" value="Genomic_DNA"/>
</dbReference>
<dbReference type="GO" id="GO:0003824">
    <property type="term" value="F:catalytic activity"/>
    <property type="evidence" value="ECO:0007669"/>
    <property type="project" value="UniProtKB-ARBA"/>
</dbReference>
<name>A0A077LTW6_9MICO</name>
<dbReference type="AlphaFoldDB" id="A0A077LTW6"/>
<dbReference type="STRING" id="1194083.BN12_10109"/>
<keyword evidence="3" id="KW-1185">Reference proteome</keyword>
<sequence length="272" mass="28203">MKERIMTHTTSADGTLIGYDRLSGTGPVVVLVAGGLDDGTENIPLGEHLTNGFTVVNYRRRGRGDSGDTQPYAMQREIEDLAAVIAANGGRAHLFGASSGGALALETAAAGLPIDRVAVHEVPYQISDEMIAAWRAYTAALTATLDADDPDEALRLFMRLAGSPDEQIAGAEASPFWPGMRALAPTLRYDAACLGDGPPPAARLATIAQPVLLTTGATVDPHMAALPVDFFGAAADAAAALIPHAQRTVIEVAGHAPDPALLGPILADFYTA</sequence>
<evidence type="ECO:0000313" key="3">
    <source>
        <dbReference type="Proteomes" id="UP000035721"/>
    </source>
</evidence>
<dbReference type="Proteomes" id="UP000035721">
    <property type="component" value="Unassembled WGS sequence"/>
</dbReference>
<organism evidence="2 3">
    <name type="scientific">Nostocoides japonicum T1-X7</name>
    <dbReference type="NCBI Taxonomy" id="1194083"/>
    <lineage>
        <taxon>Bacteria</taxon>
        <taxon>Bacillati</taxon>
        <taxon>Actinomycetota</taxon>
        <taxon>Actinomycetes</taxon>
        <taxon>Micrococcales</taxon>
        <taxon>Intrasporangiaceae</taxon>
        <taxon>Nostocoides</taxon>
    </lineage>
</organism>
<gene>
    <name evidence="2" type="ORF">BN12_10109</name>
</gene>
<dbReference type="Pfam" id="PF12697">
    <property type="entry name" value="Abhydrolase_6"/>
    <property type="match status" value="1"/>
</dbReference>
<comment type="caution">
    <text evidence="2">The sequence shown here is derived from an EMBL/GenBank/DDBJ whole genome shotgun (WGS) entry which is preliminary data.</text>
</comment>
<dbReference type="InterPro" id="IPR029058">
    <property type="entry name" value="AB_hydrolase_fold"/>
</dbReference>